<dbReference type="KEGG" id="pbo:PACID_31830"/>
<gene>
    <name evidence="14" type="ordered locus">PACID_31830</name>
</gene>
<dbReference type="Proteomes" id="UP000000214">
    <property type="component" value="Chromosome"/>
</dbReference>
<dbReference type="PROSITE" id="PS51904">
    <property type="entry name" value="GLYCOSYL_HYDROL_F25_2"/>
    <property type="match status" value="1"/>
</dbReference>
<dbReference type="GO" id="GO:0016052">
    <property type="term" value="P:carbohydrate catabolic process"/>
    <property type="evidence" value="ECO:0007669"/>
    <property type="project" value="TreeGrafter"/>
</dbReference>
<dbReference type="HOGENOM" id="CLU_468391_0_0_11"/>
<dbReference type="Gene3D" id="3.20.20.80">
    <property type="entry name" value="Glycosidases"/>
    <property type="match status" value="1"/>
</dbReference>
<evidence type="ECO:0000256" key="2">
    <source>
        <dbReference type="ARBA" id="ARBA00004613"/>
    </source>
</evidence>
<protein>
    <recommendedName>
        <fullName evidence="4">lysozyme</fullName>
        <ecNumber evidence="4">3.2.1.17</ecNumber>
    </recommendedName>
</protein>
<dbReference type="SMART" id="SM00641">
    <property type="entry name" value="Glyco_25"/>
    <property type="match status" value="1"/>
</dbReference>
<feature type="signal peptide" evidence="13">
    <location>
        <begin position="1"/>
        <end position="35"/>
    </location>
</feature>
<evidence type="ECO:0000313" key="15">
    <source>
        <dbReference type="Proteomes" id="UP000000214"/>
    </source>
</evidence>
<accession>K7S0S4</accession>
<feature type="compositionally biased region" description="Low complexity" evidence="12">
    <location>
        <begin position="60"/>
        <end position="117"/>
    </location>
</feature>
<evidence type="ECO:0000256" key="11">
    <source>
        <dbReference type="ARBA" id="ARBA00055588"/>
    </source>
</evidence>
<evidence type="ECO:0000256" key="5">
    <source>
        <dbReference type="ARBA" id="ARBA00022525"/>
    </source>
</evidence>
<dbReference type="EMBL" id="CP003493">
    <property type="protein sequence ID" value="AFV90943.1"/>
    <property type="molecule type" value="Genomic_DNA"/>
</dbReference>
<dbReference type="Pfam" id="PF08310">
    <property type="entry name" value="LGFP"/>
    <property type="match status" value="2"/>
</dbReference>
<dbReference type="FunFam" id="3.20.20.80:FF:000060">
    <property type="entry name" value="Lysozyme M1"/>
    <property type="match status" value="1"/>
</dbReference>
<dbReference type="PANTHER" id="PTHR34135:SF2">
    <property type="entry name" value="LYSOZYME"/>
    <property type="match status" value="1"/>
</dbReference>
<dbReference type="PANTHER" id="PTHR34135">
    <property type="entry name" value="LYSOZYME"/>
    <property type="match status" value="1"/>
</dbReference>
<keyword evidence="5" id="KW-0964">Secreted</keyword>
<feature type="chain" id="PRO_5003912481" description="lysozyme" evidence="13">
    <location>
        <begin position="36"/>
        <end position="582"/>
    </location>
</feature>
<keyword evidence="7" id="KW-0081">Bacteriolytic enzyme</keyword>
<dbReference type="CDD" id="cd06412">
    <property type="entry name" value="GH25_CH-type"/>
    <property type="match status" value="1"/>
</dbReference>
<reference evidence="14 15" key="1">
    <citation type="journal article" date="2012" name="BMC Genomics">
        <title>The genome sequence of Propionibacterium acidipropionici provides insights into its biotechnological and industrial potential.</title>
        <authorList>
            <person name="Parizzi L.P."/>
            <person name="Grassi M.C."/>
            <person name="Llerena L.A."/>
            <person name="Carazzolle M.F."/>
            <person name="Queiroz V.L."/>
            <person name="Lunardi I."/>
            <person name="Zeidler A.F."/>
            <person name="Teixeira P.J."/>
            <person name="Mieczkowski P."/>
            <person name="Rincones J."/>
            <person name="Pereira G.A."/>
        </authorList>
    </citation>
    <scope>NUCLEOTIDE SEQUENCE [LARGE SCALE GENOMIC DNA]</scope>
    <source>
        <strain evidence="15">ATCC 4875 / DSM 20272 / JCM 6432 / NBRC 12425 / NCIMB 8070</strain>
    </source>
</reference>
<dbReference type="PATRIC" id="fig|1171373.8.peg.3131"/>
<evidence type="ECO:0000256" key="13">
    <source>
        <dbReference type="SAM" id="SignalP"/>
    </source>
</evidence>
<comment type="catalytic activity">
    <reaction evidence="1">
        <text>Hydrolysis of (1-&gt;4)-beta-linkages between N-acetylmuramic acid and N-acetyl-D-glucosamine residues in a peptidoglycan and between N-acetyl-D-glucosamine residues in chitodextrins.</text>
        <dbReference type="EC" id="3.2.1.17"/>
    </reaction>
</comment>
<dbReference type="SUPFAM" id="SSF51445">
    <property type="entry name" value="(Trans)glycosidases"/>
    <property type="match status" value="1"/>
</dbReference>
<keyword evidence="6" id="KW-0929">Antimicrobial</keyword>
<evidence type="ECO:0000256" key="3">
    <source>
        <dbReference type="ARBA" id="ARBA00010646"/>
    </source>
</evidence>
<evidence type="ECO:0000313" key="14">
    <source>
        <dbReference type="EMBL" id="AFV90943.1"/>
    </source>
</evidence>
<comment type="function">
    <text evidence="11">This enzyme has both lysozyme (acetylmuramidase) and diacetylmuramidase activities.</text>
</comment>
<sequence length="582" mass="59361">MASGRSGIRSLLIGVSVMAALAVSGAAITTVTAVAAPGGGSTPGAGAGSAQTGGTGGVGSPAAEPSSSPASTSAASSDSESSAGTSGASSGDPSDGGSSEPSAATTSAEPSTEATASISPGDPQDHPMGSQIAKHEGVSSQAMAPRALAVTASVPGLDVSSHDGAVDWASRWSAGKRFVWAKATEGTSYTNPEFASQYNGSANQGFIRGAYHFALPNNSSGSAQAKYFSDNGGGWSGDGKTLPGALDMEYNPYSGGSCYGLSQAQMASWVRDFSSYYLNRWGRYPIIYTSASWWDQCVGTATSISSAQPLWTARYASAVGTLPAGWTRHTVWQYAETPYDLDSFNGTSAELATFARTAGTTPADPCTTTAGGYRVSGAIGCKYATAKSVLGNPVGAMVNRGDGYYQLFANGAITYSGGTGAHEIHGSVFSRWKGLGVDAAFNRLGYATGDGNTDVTFGRGEIVWNAGRARAYIVEGGIWQAYRKIGGSTAMGLPKSDMVAGRGGGVMKMNWFESGAITWGSGIHVVRGAIYTAWTRSGSEAGVYGGPITDTYRSGTAIKQNFYHGYTLSYAGGTVSAARTTG</sequence>
<dbReference type="GO" id="GO:0042742">
    <property type="term" value="P:defense response to bacterium"/>
    <property type="evidence" value="ECO:0007669"/>
    <property type="project" value="UniProtKB-KW"/>
</dbReference>
<dbReference type="InterPro" id="IPR013207">
    <property type="entry name" value="LGFP"/>
</dbReference>
<dbReference type="EC" id="3.2.1.17" evidence="4"/>
<keyword evidence="9" id="KW-1015">Disulfide bond</keyword>
<keyword evidence="8 14" id="KW-0378">Hydrolase</keyword>
<dbReference type="InterPro" id="IPR018077">
    <property type="entry name" value="Glyco_hydro_fam25_subgr"/>
</dbReference>
<evidence type="ECO:0000256" key="6">
    <source>
        <dbReference type="ARBA" id="ARBA00022529"/>
    </source>
</evidence>
<dbReference type="InterPro" id="IPR002053">
    <property type="entry name" value="Glyco_hydro_25"/>
</dbReference>
<evidence type="ECO:0000256" key="8">
    <source>
        <dbReference type="ARBA" id="ARBA00022801"/>
    </source>
</evidence>
<keyword evidence="13" id="KW-0732">Signal</keyword>
<comment type="subcellular location">
    <subcellularLocation>
        <location evidence="2">Secreted</location>
    </subcellularLocation>
</comment>
<dbReference type="Pfam" id="PF01183">
    <property type="entry name" value="Glyco_hydro_25"/>
    <property type="match status" value="1"/>
</dbReference>
<dbReference type="InterPro" id="IPR017853">
    <property type="entry name" value="GH"/>
</dbReference>
<name>K7S0S4_ACIA4</name>
<dbReference type="GO" id="GO:0009253">
    <property type="term" value="P:peptidoglycan catabolic process"/>
    <property type="evidence" value="ECO:0007669"/>
    <property type="project" value="InterPro"/>
</dbReference>
<evidence type="ECO:0000256" key="1">
    <source>
        <dbReference type="ARBA" id="ARBA00000632"/>
    </source>
</evidence>
<dbReference type="GO" id="GO:0016998">
    <property type="term" value="P:cell wall macromolecule catabolic process"/>
    <property type="evidence" value="ECO:0007669"/>
    <property type="project" value="InterPro"/>
</dbReference>
<evidence type="ECO:0000256" key="7">
    <source>
        <dbReference type="ARBA" id="ARBA00022638"/>
    </source>
</evidence>
<evidence type="ECO:0000256" key="10">
    <source>
        <dbReference type="ARBA" id="ARBA00023295"/>
    </source>
</evidence>
<dbReference type="GO" id="GO:0003796">
    <property type="term" value="F:lysozyme activity"/>
    <property type="evidence" value="ECO:0007669"/>
    <property type="project" value="UniProtKB-EC"/>
</dbReference>
<dbReference type="eggNOG" id="COG3757">
    <property type="taxonomic scope" value="Bacteria"/>
</dbReference>
<keyword evidence="10" id="KW-0326">Glycosidase</keyword>
<proteinExistence type="inferred from homology"/>
<evidence type="ECO:0000256" key="12">
    <source>
        <dbReference type="SAM" id="MobiDB-lite"/>
    </source>
</evidence>
<feature type="compositionally biased region" description="Gly residues" evidence="12">
    <location>
        <begin position="42"/>
        <end position="59"/>
    </location>
</feature>
<dbReference type="eggNOG" id="COG5479">
    <property type="taxonomic scope" value="Bacteria"/>
</dbReference>
<evidence type="ECO:0000256" key="4">
    <source>
        <dbReference type="ARBA" id="ARBA00012732"/>
    </source>
</evidence>
<dbReference type="STRING" id="1171373.PACID_31830"/>
<evidence type="ECO:0000256" key="9">
    <source>
        <dbReference type="ARBA" id="ARBA00023157"/>
    </source>
</evidence>
<dbReference type="GO" id="GO:0005576">
    <property type="term" value="C:extracellular region"/>
    <property type="evidence" value="ECO:0007669"/>
    <property type="project" value="UniProtKB-SubCell"/>
</dbReference>
<organism evidence="14 15">
    <name type="scientific">Acidipropionibacterium acidipropionici (strain ATCC 4875 / DSM 20272 / JCM 6432 / NBRC 12425 / NCIMB 8070 / 4)</name>
    <name type="common">Propionibacterium acidipropionici</name>
    <dbReference type="NCBI Taxonomy" id="1171373"/>
    <lineage>
        <taxon>Bacteria</taxon>
        <taxon>Bacillati</taxon>
        <taxon>Actinomycetota</taxon>
        <taxon>Actinomycetes</taxon>
        <taxon>Propionibacteriales</taxon>
        <taxon>Propionibacteriaceae</taxon>
        <taxon>Acidipropionibacterium</taxon>
    </lineage>
</organism>
<feature type="region of interest" description="Disordered" evidence="12">
    <location>
        <begin position="42"/>
        <end position="140"/>
    </location>
</feature>
<dbReference type="GO" id="GO:0031640">
    <property type="term" value="P:killing of cells of another organism"/>
    <property type="evidence" value="ECO:0007669"/>
    <property type="project" value="UniProtKB-KW"/>
</dbReference>
<dbReference type="AlphaFoldDB" id="K7S0S4"/>
<dbReference type="RefSeq" id="WP_015071837.1">
    <property type="nucleotide sequence ID" value="NC_019395.1"/>
</dbReference>
<comment type="similarity">
    <text evidence="3">Belongs to the glycosyl hydrolase 25 family.</text>
</comment>